<evidence type="ECO:0000313" key="6">
    <source>
        <dbReference type="Proteomes" id="UP000320386"/>
    </source>
</evidence>
<name>A0A518BWI2_9BACT</name>
<dbReference type="Pfam" id="PF00356">
    <property type="entry name" value="LacI"/>
    <property type="match status" value="1"/>
</dbReference>
<gene>
    <name evidence="5" type="primary">ascG</name>
    <name evidence="5" type="ORF">Pan265_11910</name>
</gene>
<dbReference type="PROSITE" id="PS50932">
    <property type="entry name" value="HTH_LACI_2"/>
    <property type="match status" value="1"/>
</dbReference>
<dbReference type="CDD" id="cd01392">
    <property type="entry name" value="HTH_LacI"/>
    <property type="match status" value="1"/>
</dbReference>
<keyword evidence="1" id="KW-0805">Transcription regulation</keyword>
<dbReference type="GO" id="GO:0000976">
    <property type="term" value="F:transcription cis-regulatory region binding"/>
    <property type="evidence" value="ECO:0007669"/>
    <property type="project" value="TreeGrafter"/>
</dbReference>
<dbReference type="AlphaFoldDB" id="A0A518BWI2"/>
<dbReference type="CDD" id="cd06267">
    <property type="entry name" value="PBP1_LacI_sugar_binding-like"/>
    <property type="match status" value="1"/>
</dbReference>
<dbReference type="InterPro" id="IPR028082">
    <property type="entry name" value="Peripla_BP_I"/>
</dbReference>
<organism evidence="5 6">
    <name type="scientific">Mucisphaera calidilacus</name>
    <dbReference type="NCBI Taxonomy" id="2527982"/>
    <lineage>
        <taxon>Bacteria</taxon>
        <taxon>Pseudomonadati</taxon>
        <taxon>Planctomycetota</taxon>
        <taxon>Phycisphaerae</taxon>
        <taxon>Phycisphaerales</taxon>
        <taxon>Phycisphaeraceae</taxon>
        <taxon>Mucisphaera</taxon>
    </lineage>
</organism>
<dbReference type="SUPFAM" id="SSF47413">
    <property type="entry name" value="lambda repressor-like DNA-binding domains"/>
    <property type="match status" value="1"/>
</dbReference>
<dbReference type="EMBL" id="CP036280">
    <property type="protein sequence ID" value="QDU71342.1"/>
    <property type="molecule type" value="Genomic_DNA"/>
</dbReference>
<evidence type="ECO:0000259" key="4">
    <source>
        <dbReference type="PROSITE" id="PS50932"/>
    </source>
</evidence>
<dbReference type="Pfam" id="PF13377">
    <property type="entry name" value="Peripla_BP_3"/>
    <property type="match status" value="1"/>
</dbReference>
<dbReference type="SMART" id="SM00354">
    <property type="entry name" value="HTH_LACI"/>
    <property type="match status" value="1"/>
</dbReference>
<evidence type="ECO:0000256" key="2">
    <source>
        <dbReference type="ARBA" id="ARBA00023125"/>
    </source>
</evidence>
<dbReference type="InterPro" id="IPR000843">
    <property type="entry name" value="HTH_LacI"/>
</dbReference>
<reference evidence="5 6" key="1">
    <citation type="submission" date="2019-02" db="EMBL/GenBank/DDBJ databases">
        <title>Deep-cultivation of Planctomycetes and their phenomic and genomic characterization uncovers novel biology.</title>
        <authorList>
            <person name="Wiegand S."/>
            <person name="Jogler M."/>
            <person name="Boedeker C."/>
            <person name="Pinto D."/>
            <person name="Vollmers J."/>
            <person name="Rivas-Marin E."/>
            <person name="Kohn T."/>
            <person name="Peeters S.H."/>
            <person name="Heuer A."/>
            <person name="Rast P."/>
            <person name="Oberbeckmann S."/>
            <person name="Bunk B."/>
            <person name="Jeske O."/>
            <person name="Meyerdierks A."/>
            <person name="Storesund J.E."/>
            <person name="Kallscheuer N."/>
            <person name="Luecker S."/>
            <person name="Lage O.M."/>
            <person name="Pohl T."/>
            <person name="Merkel B.J."/>
            <person name="Hornburger P."/>
            <person name="Mueller R.-W."/>
            <person name="Bruemmer F."/>
            <person name="Labrenz M."/>
            <person name="Spormann A.M."/>
            <person name="Op den Camp H."/>
            <person name="Overmann J."/>
            <person name="Amann R."/>
            <person name="Jetten M.S.M."/>
            <person name="Mascher T."/>
            <person name="Medema M.H."/>
            <person name="Devos D.P."/>
            <person name="Kaster A.-K."/>
            <person name="Ovreas L."/>
            <person name="Rohde M."/>
            <person name="Galperin M.Y."/>
            <person name="Jogler C."/>
        </authorList>
    </citation>
    <scope>NUCLEOTIDE SEQUENCE [LARGE SCALE GENOMIC DNA]</scope>
    <source>
        <strain evidence="5 6">Pan265</strain>
    </source>
</reference>
<dbReference type="OrthoDB" id="9796186at2"/>
<dbReference type="InterPro" id="IPR046335">
    <property type="entry name" value="LacI/GalR-like_sensor"/>
</dbReference>
<evidence type="ECO:0000256" key="3">
    <source>
        <dbReference type="ARBA" id="ARBA00023163"/>
    </source>
</evidence>
<dbReference type="PANTHER" id="PTHR30146:SF153">
    <property type="entry name" value="LACTOSE OPERON REPRESSOR"/>
    <property type="match status" value="1"/>
</dbReference>
<dbReference type="GO" id="GO:0003700">
    <property type="term" value="F:DNA-binding transcription factor activity"/>
    <property type="evidence" value="ECO:0007669"/>
    <property type="project" value="TreeGrafter"/>
</dbReference>
<dbReference type="Gene3D" id="3.40.50.2300">
    <property type="match status" value="2"/>
</dbReference>
<proteinExistence type="predicted"/>
<feature type="domain" description="HTH lacI-type" evidence="4">
    <location>
        <begin position="13"/>
        <end position="69"/>
    </location>
</feature>
<keyword evidence="2" id="KW-0238">DNA-binding</keyword>
<dbReference type="Proteomes" id="UP000320386">
    <property type="component" value="Chromosome"/>
</dbReference>
<dbReference type="KEGG" id="mcad:Pan265_11910"/>
<protein>
    <submittedName>
        <fullName evidence="5">HTH-type transcriptional regulator AscG</fullName>
    </submittedName>
</protein>
<dbReference type="PANTHER" id="PTHR30146">
    <property type="entry name" value="LACI-RELATED TRANSCRIPTIONAL REPRESSOR"/>
    <property type="match status" value="1"/>
</dbReference>
<evidence type="ECO:0000256" key="1">
    <source>
        <dbReference type="ARBA" id="ARBA00023015"/>
    </source>
</evidence>
<evidence type="ECO:0000313" key="5">
    <source>
        <dbReference type="EMBL" id="QDU71342.1"/>
    </source>
</evidence>
<accession>A0A518BWI2</accession>
<dbReference type="InterPro" id="IPR010982">
    <property type="entry name" value="Lambda_DNA-bd_dom_sf"/>
</dbReference>
<dbReference type="SUPFAM" id="SSF53822">
    <property type="entry name" value="Periplasmic binding protein-like I"/>
    <property type="match status" value="1"/>
</dbReference>
<dbReference type="Gene3D" id="1.10.260.40">
    <property type="entry name" value="lambda repressor-like DNA-binding domains"/>
    <property type="match status" value="1"/>
</dbReference>
<keyword evidence="3" id="KW-0804">Transcription</keyword>
<keyword evidence="6" id="KW-1185">Reference proteome</keyword>
<sequence length="350" mass="38716">MKFSREPERRKMVTLADVAKHAGVSKTQVSFVLNRKNLHLVSAERRTRISKAIRDLNYRPNQAARRLAGKPSHLLGLLLPGGSVTPYGPLIQGVLSTARLRGYQVIVAPAPTSADALRKYIEHLEPYDLDGMICVARQSMSRVTDLGTLMGRFRRSVVIGPEGITGVTIQADHRTAMRDVVRYLAESGRRNIGLILPEQDESLRTAERLAGVEDATADLGWTRNDELTWKFSRRTHPWPDESEAQAAVDALVVRGGADAIIAHDDAWAARILQTLTLRGHRVPKEISVVGYGNLPFSELTAPSLTTVDLQERRMGLTAVDQLIDAIENDRPTERRETVAVEASLILRDSA</sequence>